<dbReference type="EMBL" id="QPIW01000022">
    <property type="protein sequence ID" value="RDB03835.1"/>
    <property type="molecule type" value="Genomic_DNA"/>
</dbReference>
<evidence type="ECO:0000259" key="1">
    <source>
        <dbReference type="Pfam" id="PF17761"/>
    </source>
</evidence>
<dbReference type="PANTHER" id="PTHR30547:SF0">
    <property type="entry name" value="BLR8175 PROTEIN"/>
    <property type="match status" value="1"/>
</dbReference>
<dbReference type="Pfam" id="PF17761">
    <property type="entry name" value="DUF1016_N"/>
    <property type="match status" value="1"/>
</dbReference>
<gene>
    <name evidence="2" type="ORF">DVG78_21510</name>
</gene>
<dbReference type="InterPro" id="IPR041527">
    <property type="entry name" value="YhcG_N"/>
</dbReference>
<keyword evidence="3" id="KW-1185">Reference proteome</keyword>
<proteinExistence type="predicted"/>
<sequence length="81" mass="9181">MSGKRERNNMDVSNSQVQFIAEIKQKIRQAQYEALKAVNTELIILYLELGKAITEKQAMGWGKAIVPTLSTELQKVFPEIT</sequence>
<dbReference type="AlphaFoldDB" id="A0A369I6H3"/>
<dbReference type="PANTHER" id="PTHR30547">
    <property type="entry name" value="UNCHARACTERIZED PROTEIN YHCG-RELATED"/>
    <property type="match status" value="1"/>
</dbReference>
<comment type="caution">
    <text evidence="2">The sequence shown here is derived from an EMBL/GenBank/DDBJ whole genome shotgun (WGS) entry which is preliminary data.</text>
</comment>
<evidence type="ECO:0000313" key="3">
    <source>
        <dbReference type="Proteomes" id="UP000253141"/>
    </source>
</evidence>
<accession>A0A369I6H3</accession>
<dbReference type="OrthoDB" id="9801263at2"/>
<dbReference type="Proteomes" id="UP000253141">
    <property type="component" value="Unassembled WGS sequence"/>
</dbReference>
<feature type="domain" description="YhcG N-terminal" evidence="1">
    <location>
        <begin position="22"/>
        <end position="78"/>
    </location>
</feature>
<dbReference type="InterPro" id="IPR053148">
    <property type="entry name" value="PD-DEXK-like_domain"/>
</dbReference>
<name>A0A369I6H3_9BACT</name>
<organism evidence="2 3">
    <name type="scientific">Runella aurantiaca</name>
    <dbReference type="NCBI Taxonomy" id="2282308"/>
    <lineage>
        <taxon>Bacteria</taxon>
        <taxon>Pseudomonadati</taxon>
        <taxon>Bacteroidota</taxon>
        <taxon>Cytophagia</taxon>
        <taxon>Cytophagales</taxon>
        <taxon>Spirosomataceae</taxon>
        <taxon>Runella</taxon>
    </lineage>
</organism>
<evidence type="ECO:0000313" key="2">
    <source>
        <dbReference type="EMBL" id="RDB03835.1"/>
    </source>
</evidence>
<reference evidence="2 3" key="1">
    <citation type="submission" date="2018-07" db="EMBL/GenBank/DDBJ databases">
        <title>Genome analysis of Runella aurantiaca.</title>
        <authorList>
            <person name="Yang X."/>
        </authorList>
    </citation>
    <scope>NUCLEOTIDE SEQUENCE [LARGE SCALE GENOMIC DNA]</scope>
    <source>
        <strain evidence="2 3">YX9</strain>
    </source>
</reference>
<protein>
    <submittedName>
        <fullName evidence="2">DUF1016 family protein</fullName>
    </submittedName>
</protein>